<dbReference type="STRING" id="694327.DFW101_2526"/>
<evidence type="ECO:0000313" key="4">
    <source>
        <dbReference type="Proteomes" id="UP000004662"/>
    </source>
</evidence>
<feature type="domain" description="SpoVT-AbrB" evidence="2">
    <location>
        <begin position="1"/>
        <end position="45"/>
    </location>
</feature>
<dbReference type="RefSeq" id="WP_009181903.1">
    <property type="nucleotide sequence ID" value="NZ_CM001368.1"/>
</dbReference>
<evidence type="ECO:0000313" key="3">
    <source>
        <dbReference type="EMBL" id="EHJ48530.1"/>
    </source>
</evidence>
<protein>
    <submittedName>
        <fullName evidence="3">Transcriptional regulator, AbrB family</fullName>
    </submittedName>
</protein>
<dbReference type="SUPFAM" id="SSF89447">
    <property type="entry name" value="AbrB/MazE/MraZ-like"/>
    <property type="match status" value="1"/>
</dbReference>
<gene>
    <name evidence="3" type="ORF">DFW101_2526</name>
</gene>
<dbReference type="Pfam" id="PF04014">
    <property type="entry name" value="MazE_antitoxin"/>
    <property type="match status" value="1"/>
</dbReference>
<organism evidence="3 4">
    <name type="scientific">Solidesulfovibrio carbinoliphilus subsp. oakridgensis</name>
    <dbReference type="NCBI Taxonomy" id="694327"/>
    <lineage>
        <taxon>Bacteria</taxon>
        <taxon>Pseudomonadati</taxon>
        <taxon>Thermodesulfobacteriota</taxon>
        <taxon>Desulfovibrionia</taxon>
        <taxon>Desulfovibrionales</taxon>
        <taxon>Desulfovibrionaceae</taxon>
        <taxon>Solidesulfovibrio</taxon>
    </lineage>
</organism>
<dbReference type="Proteomes" id="UP000004662">
    <property type="component" value="Chromosome"/>
</dbReference>
<evidence type="ECO:0000256" key="1">
    <source>
        <dbReference type="PROSITE-ProRule" id="PRU01076"/>
    </source>
</evidence>
<name>G7Q8B8_9BACT</name>
<accession>G7Q8B8</accession>
<dbReference type="GO" id="GO:0003677">
    <property type="term" value="F:DNA binding"/>
    <property type="evidence" value="ECO:0007669"/>
    <property type="project" value="UniProtKB-UniRule"/>
</dbReference>
<sequence length="87" mass="9521">METTLDEQGRVVIPEEVLRDLGLRPGSRVSVEEQGSAIVIRSISADSGLVEEDGVLLFAGETIGSVDDLIDRVREDRIREVSGLSRR</sequence>
<keyword evidence="4" id="KW-1185">Reference proteome</keyword>
<dbReference type="Gene3D" id="2.10.260.10">
    <property type="match status" value="1"/>
</dbReference>
<dbReference type="SMART" id="SM00966">
    <property type="entry name" value="SpoVT_AbrB"/>
    <property type="match status" value="1"/>
</dbReference>
<proteinExistence type="predicted"/>
<dbReference type="eggNOG" id="ENOG503184T">
    <property type="taxonomic scope" value="Bacteria"/>
</dbReference>
<dbReference type="InterPro" id="IPR007159">
    <property type="entry name" value="SpoVT-AbrB_dom"/>
</dbReference>
<evidence type="ECO:0000259" key="2">
    <source>
        <dbReference type="PROSITE" id="PS51740"/>
    </source>
</evidence>
<dbReference type="InterPro" id="IPR037914">
    <property type="entry name" value="SpoVT-AbrB_sf"/>
</dbReference>
<dbReference type="EMBL" id="CM001368">
    <property type="protein sequence ID" value="EHJ48530.1"/>
    <property type="molecule type" value="Genomic_DNA"/>
</dbReference>
<dbReference type="PROSITE" id="PS51740">
    <property type="entry name" value="SPOVT_ABRB"/>
    <property type="match status" value="1"/>
</dbReference>
<dbReference type="OrthoDB" id="33406at2"/>
<dbReference type="HOGENOM" id="CLU_189838_1_0_7"/>
<dbReference type="AlphaFoldDB" id="G7Q8B8"/>
<reference evidence="4" key="1">
    <citation type="journal article" date="2015" name="Genome Announc.">
        <title>High-Quality Draft Genome Sequence of Desulfovibrio carbinoliphilus FW-101-2B, an Organic Acid-Oxidizing Sulfate-Reducing Bacterium Isolated from Uranium(VI)-Contaminated Groundwater.</title>
        <authorList>
            <person name="Ramsay B.D."/>
            <person name="Hwang C."/>
            <person name="Woo H.L."/>
            <person name="Carroll S.L."/>
            <person name="Lucas S."/>
            <person name="Han J."/>
            <person name="Lapidus A.L."/>
            <person name="Cheng J.F."/>
            <person name="Goodwin L.A."/>
            <person name="Pitluck S."/>
            <person name="Peters L."/>
            <person name="Chertkov O."/>
            <person name="Held B."/>
            <person name="Detter J.C."/>
            <person name="Han C.S."/>
            <person name="Tapia R."/>
            <person name="Land M.L."/>
            <person name="Hauser L.J."/>
            <person name="Kyrpides N.C."/>
            <person name="Ivanova N.N."/>
            <person name="Mikhailova N."/>
            <person name="Pagani I."/>
            <person name="Woyke T."/>
            <person name="Arkin A.P."/>
            <person name="Dehal P."/>
            <person name="Chivian D."/>
            <person name="Criddle C.S."/>
            <person name="Wu W."/>
            <person name="Chakraborty R."/>
            <person name="Hazen T.C."/>
            <person name="Fields M.W."/>
        </authorList>
    </citation>
    <scope>NUCLEOTIDE SEQUENCE [LARGE SCALE GENOMIC DNA]</scope>
    <source>
        <strain evidence="4">FW-101-2B</strain>
    </source>
</reference>
<dbReference type="NCBIfam" id="TIGR01439">
    <property type="entry name" value="lp_hng_hel_AbrB"/>
    <property type="match status" value="1"/>
</dbReference>
<keyword evidence="1" id="KW-0238">DNA-binding</keyword>